<dbReference type="Proteomes" id="UP000009877">
    <property type="component" value="Unassembled WGS sequence"/>
</dbReference>
<feature type="compositionally biased region" description="Polar residues" evidence="1">
    <location>
        <begin position="10"/>
        <end position="20"/>
    </location>
</feature>
<keyword evidence="3" id="KW-1185">Reference proteome</keyword>
<organism evidence="2 3">
    <name type="scientific">Kocuria palustris PEL</name>
    <dbReference type="NCBI Taxonomy" id="1236550"/>
    <lineage>
        <taxon>Bacteria</taxon>
        <taxon>Bacillati</taxon>
        <taxon>Actinomycetota</taxon>
        <taxon>Actinomycetes</taxon>
        <taxon>Micrococcales</taxon>
        <taxon>Micrococcaceae</taxon>
        <taxon>Kocuria</taxon>
    </lineage>
</organism>
<dbReference type="EMBL" id="ANHZ02000007">
    <property type="protein sequence ID" value="EME36928.1"/>
    <property type="molecule type" value="Genomic_DNA"/>
</dbReference>
<feature type="compositionally biased region" description="Basic and acidic residues" evidence="1">
    <location>
        <begin position="24"/>
        <end position="38"/>
    </location>
</feature>
<proteinExistence type="predicted"/>
<feature type="region of interest" description="Disordered" evidence="1">
    <location>
        <begin position="1"/>
        <end position="57"/>
    </location>
</feature>
<comment type="caution">
    <text evidence="2">The sequence shown here is derived from an EMBL/GenBank/DDBJ whole genome shotgun (WGS) entry which is preliminary data.</text>
</comment>
<gene>
    <name evidence="2" type="ORF">C884_02288</name>
</gene>
<protein>
    <submittedName>
        <fullName evidence="2">Uncharacterized protein</fullName>
    </submittedName>
</protein>
<evidence type="ECO:0000313" key="2">
    <source>
        <dbReference type="EMBL" id="EME36928.1"/>
    </source>
</evidence>
<name>M2XVW3_9MICC</name>
<evidence type="ECO:0000313" key="3">
    <source>
        <dbReference type="Proteomes" id="UP000009877"/>
    </source>
</evidence>
<sequence length="57" mass="6546">MIVERKEQVMSETSASQNPQEPADQEHPAQTESEREEQLVEEEERESFPASDPPANY</sequence>
<accession>M2XVW3</accession>
<dbReference type="AlphaFoldDB" id="M2XVW3"/>
<evidence type="ECO:0000256" key="1">
    <source>
        <dbReference type="SAM" id="MobiDB-lite"/>
    </source>
</evidence>
<reference evidence="2 3" key="1">
    <citation type="journal article" date="2014" name="Genome Announc.">
        <title>Draft Genome Sequence of Kocuria palustris PEL.</title>
        <authorList>
            <person name="Sharma G."/>
            <person name="Khatri I."/>
            <person name="Subramanian S."/>
        </authorList>
    </citation>
    <scope>NUCLEOTIDE SEQUENCE [LARGE SCALE GENOMIC DNA]</scope>
    <source>
        <strain evidence="2 3">PEL</strain>
    </source>
</reference>